<proteinExistence type="predicted"/>
<dbReference type="PANTHER" id="PTHR40465">
    <property type="entry name" value="CHROMOSOME 1, WHOLE GENOME SHOTGUN SEQUENCE"/>
    <property type="match status" value="1"/>
</dbReference>
<accession>A0AAD5UXC4</accession>
<evidence type="ECO:0000313" key="4">
    <source>
        <dbReference type="EMBL" id="KAJ3479104.1"/>
    </source>
</evidence>
<comment type="caution">
    <text evidence="4">The sequence shown here is derived from an EMBL/GenBank/DDBJ whole genome shotgun (WGS) entry which is preliminary data.</text>
</comment>
<sequence>MQVSEGGKVALIAHGPSLIGIFMNMLLFGIMIMQTSVYFSTYKKDPTWLKIYVAVLFVADLLNSVFNMVWIYDALINNFGNLEALATANWWFQTEEAMAGIIAMLVQFFYAWRILVLTRNYWWVSAILVTSVVSGLSAIGTAIGVGIVKKFIEFQKLEIVAILWLVGTAVCDVLITSALSLHLRKHRTGFSSTDSVLNKIIRITVSNGLLTSALAIADVTAFLASPTGIHIAFNYALVKMYTNSVMSSLNSRQTMVANEVSMGSTINKDGTRVHEISNFVTTNRSLRPQVVVNVETHEMIDVDNPSKVDVEWNDTKRHSPNNSVNAQ</sequence>
<feature type="region of interest" description="Disordered" evidence="1">
    <location>
        <begin position="305"/>
        <end position="327"/>
    </location>
</feature>
<protein>
    <recommendedName>
        <fullName evidence="3">DUF6534 domain-containing protein</fullName>
    </recommendedName>
</protein>
<dbReference type="Pfam" id="PF20152">
    <property type="entry name" value="DUF6534"/>
    <property type="match status" value="1"/>
</dbReference>
<feature type="transmembrane region" description="Helical" evidence="2">
    <location>
        <begin position="51"/>
        <end position="72"/>
    </location>
</feature>
<keyword evidence="2" id="KW-0812">Transmembrane</keyword>
<evidence type="ECO:0000256" key="1">
    <source>
        <dbReference type="SAM" id="MobiDB-lite"/>
    </source>
</evidence>
<name>A0AAD5UXC4_9APHY</name>
<dbReference type="PANTHER" id="PTHR40465:SF1">
    <property type="entry name" value="DUF6534 DOMAIN-CONTAINING PROTEIN"/>
    <property type="match status" value="1"/>
</dbReference>
<dbReference type="EMBL" id="JANAWD010000462">
    <property type="protein sequence ID" value="KAJ3479104.1"/>
    <property type="molecule type" value="Genomic_DNA"/>
</dbReference>
<feature type="compositionally biased region" description="Basic and acidic residues" evidence="1">
    <location>
        <begin position="305"/>
        <end position="317"/>
    </location>
</feature>
<keyword evidence="2" id="KW-1133">Transmembrane helix</keyword>
<evidence type="ECO:0000313" key="5">
    <source>
        <dbReference type="Proteomes" id="UP001212997"/>
    </source>
</evidence>
<feature type="transmembrane region" description="Helical" evidence="2">
    <location>
        <begin position="159"/>
        <end position="181"/>
    </location>
</feature>
<feature type="transmembrane region" description="Helical" evidence="2">
    <location>
        <begin position="122"/>
        <end position="147"/>
    </location>
</feature>
<dbReference type="Proteomes" id="UP001212997">
    <property type="component" value="Unassembled WGS sequence"/>
</dbReference>
<evidence type="ECO:0000259" key="3">
    <source>
        <dbReference type="Pfam" id="PF20152"/>
    </source>
</evidence>
<gene>
    <name evidence="4" type="ORF">NLI96_g9294</name>
</gene>
<feature type="transmembrane region" description="Helical" evidence="2">
    <location>
        <begin position="18"/>
        <end position="39"/>
    </location>
</feature>
<dbReference type="AlphaFoldDB" id="A0AAD5UXC4"/>
<keyword evidence="5" id="KW-1185">Reference proteome</keyword>
<organism evidence="4 5">
    <name type="scientific">Meripilus lineatus</name>
    <dbReference type="NCBI Taxonomy" id="2056292"/>
    <lineage>
        <taxon>Eukaryota</taxon>
        <taxon>Fungi</taxon>
        <taxon>Dikarya</taxon>
        <taxon>Basidiomycota</taxon>
        <taxon>Agaricomycotina</taxon>
        <taxon>Agaricomycetes</taxon>
        <taxon>Polyporales</taxon>
        <taxon>Meripilaceae</taxon>
        <taxon>Meripilus</taxon>
    </lineage>
</organism>
<dbReference type="InterPro" id="IPR045339">
    <property type="entry name" value="DUF6534"/>
</dbReference>
<reference evidence="4" key="1">
    <citation type="submission" date="2022-07" db="EMBL/GenBank/DDBJ databases">
        <title>Genome Sequence of Physisporinus lineatus.</title>
        <authorList>
            <person name="Buettner E."/>
        </authorList>
    </citation>
    <scope>NUCLEOTIDE SEQUENCE</scope>
    <source>
        <strain evidence="4">VT162</strain>
    </source>
</reference>
<feature type="domain" description="DUF6534" evidence="3">
    <location>
        <begin position="168"/>
        <end position="253"/>
    </location>
</feature>
<keyword evidence="2" id="KW-0472">Membrane</keyword>
<feature type="transmembrane region" description="Helical" evidence="2">
    <location>
        <begin position="97"/>
        <end position="115"/>
    </location>
</feature>
<evidence type="ECO:0000256" key="2">
    <source>
        <dbReference type="SAM" id="Phobius"/>
    </source>
</evidence>